<feature type="compositionally biased region" description="Low complexity" evidence="4">
    <location>
        <begin position="339"/>
        <end position="362"/>
    </location>
</feature>
<evidence type="ECO:0000259" key="5">
    <source>
        <dbReference type="Pfam" id="PF25344"/>
    </source>
</evidence>
<keyword evidence="7" id="KW-1185">Reference proteome</keyword>
<dbReference type="SMART" id="SM00369">
    <property type="entry name" value="LRR_TYP"/>
    <property type="match status" value="5"/>
</dbReference>
<dbReference type="PANTHER" id="PTHR48051:SF1">
    <property type="entry name" value="RAS SUPPRESSOR PROTEIN 1"/>
    <property type="match status" value="1"/>
</dbReference>
<feature type="region of interest" description="Disordered" evidence="4">
    <location>
        <begin position="616"/>
        <end position="637"/>
    </location>
</feature>
<feature type="compositionally biased region" description="Polar residues" evidence="4">
    <location>
        <begin position="91"/>
        <end position="101"/>
    </location>
</feature>
<dbReference type="PANTHER" id="PTHR48051">
    <property type="match status" value="1"/>
</dbReference>
<sequence>MSASLLGFECYLETQLVIDALLPTGRPAKGSHVVMVLAKPGSDGNPVVQLPVSALRKQPASNSNANANANNNNSTESEPPQPGAAPTQPAESTPTSSAGTTSETADDGAPAAASAAESTSLAVSPAEPAEFASLALAPALAPASKAAENGTHISLSLRDGVCLVVFNAKIKSGVFYPIYKNVRSVFTKFVGEGRATIELQQPHFRLFISKANPKRLDQFLGRLHRAFTTPAHELSDDDVRTDAVALDQVMARARPSLPPSTAAPAAASASAPDPTQAALRRPTMQAPLHDVRRDIPGVLTKHLTSKSVAPKRSNLQGVTLYTPSDSRGTTAPDETAHPSSSASSSSSSSSSSSVDSDSASNSTRAPAHGPNQPAASIATSDAVETNEQTTTTTSTRKWPVLASAAYNPFITPSTRKTTLKAQNLATLDQTINAESTVIKAAGLQLKAIPSTLLELKQLTSLDLSANMLRELPAAFVQLAPTLAVLNLQHNQLSELPLLLSKFDRLSSLTVSNNQIRRIPARLCWALPSLVRLDLNNNKLTSLPADIDRLPALRGLHIAFNQLCHIPHEILRLRLQDFDTSGNPFVLDDEIKSTSFEFPSLYELAARATWRQVKTGRNPREKTLLAEQQQEERRRRATTSAFNVISRAKAAPAPPHKSASKLMSVSELTQVLPLSIIEELAGANWCSECKDIFLRSYNFGVQILSMRNVAENSVLHQDLGEQVPVLHRWCSPKCAAQSSLGNRIVFGYHSPGDEPMQT</sequence>
<feature type="compositionally biased region" description="Low complexity" evidence="4">
    <location>
        <begin position="107"/>
        <end position="120"/>
    </location>
</feature>
<dbReference type="InterPro" id="IPR050216">
    <property type="entry name" value="LRR_domain-containing"/>
</dbReference>
<dbReference type="InterPro" id="IPR032675">
    <property type="entry name" value="LRR_dom_sf"/>
</dbReference>
<dbReference type="GO" id="GO:0005737">
    <property type="term" value="C:cytoplasm"/>
    <property type="evidence" value="ECO:0007669"/>
    <property type="project" value="TreeGrafter"/>
</dbReference>
<evidence type="ECO:0000256" key="3">
    <source>
        <dbReference type="ARBA" id="ARBA00023242"/>
    </source>
</evidence>
<dbReference type="RefSeq" id="XP_004349297.2">
    <property type="nucleotide sequence ID" value="XM_004349247.2"/>
</dbReference>
<dbReference type="Proteomes" id="UP000008743">
    <property type="component" value="Unassembled WGS sequence"/>
</dbReference>
<dbReference type="InParanoid" id="A0A0D2U8J9"/>
<evidence type="ECO:0000256" key="2">
    <source>
        <dbReference type="ARBA" id="ARBA00022737"/>
    </source>
</evidence>
<keyword evidence="1" id="KW-0433">Leucine-rich repeat</keyword>
<dbReference type="Pfam" id="PF25344">
    <property type="entry name" value="PH_LRR1"/>
    <property type="match status" value="1"/>
</dbReference>
<feature type="region of interest" description="Disordered" evidence="4">
    <location>
        <begin position="254"/>
        <end position="396"/>
    </location>
</feature>
<proteinExistence type="predicted"/>
<evidence type="ECO:0000313" key="7">
    <source>
        <dbReference type="Proteomes" id="UP000008743"/>
    </source>
</evidence>
<dbReference type="SUPFAM" id="SSF52058">
    <property type="entry name" value="L domain-like"/>
    <property type="match status" value="1"/>
</dbReference>
<dbReference type="AlphaFoldDB" id="A0A0D2U8J9"/>
<feature type="compositionally biased region" description="Low complexity" evidence="4">
    <location>
        <begin position="60"/>
        <end position="74"/>
    </location>
</feature>
<dbReference type="EMBL" id="KE346362">
    <property type="protein sequence ID" value="KJE91411.1"/>
    <property type="molecule type" value="Genomic_DNA"/>
</dbReference>
<dbReference type="InterPro" id="IPR057437">
    <property type="entry name" value="PIF1/LRR1_PH"/>
</dbReference>
<name>A0A0D2U8J9_CAPO3</name>
<dbReference type="STRING" id="595528.A0A0D2U8J9"/>
<feature type="region of interest" description="Disordered" evidence="4">
    <location>
        <begin position="56"/>
        <end position="120"/>
    </location>
</feature>
<dbReference type="PROSITE" id="PS51450">
    <property type="entry name" value="LRR"/>
    <property type="match status" value="2"/>
</dbReference>
<evidence type="ECO:0000313" key="6">
    <source>
        <dbReference type="EMBL" id="KJE91411.1"/>
    </source>
</evidence>
<accession>A0A0D2U8J9</accession>
<dbReference type="OrthoDB" id="17912at2759"/>
<dbReference type="SMART" id="SM00364">
    <property type="entry name" value="LRR_BAC"/>
    <property type="match status" value="4"/>
</dbReference>
<protein>
    <submittedName>
        <fullName evidence="6">Leucine-rich repeat containing protein</fullName>
    </submittedName>
</protein>
<dbReference type="InterPro" id="IPR001611">
    <property type="entry name" value="Leu-rich_rpt"/>
</dbReference>
<dbReference type="Gene3D" id="3.80.10.10">
    <property type="entry name" value="Ribonuclease Inhibitor"/>
    <property type="match status" value="1"/>
</dbReference>
<reference evidence="7" key="1">
    <citation type="submission" date="2011-02" db="EMBL/GenBank/DDBJ databases">
        <title>The Genome Sequence of Capsaspora owczarzaki ATCC 30864.</title>
        <authorList>
            <person name="Russ C."/>
            <person name="Cuomo C."/>
            <person name="Burger G."/>
            <person name="Gray M.W."/>
            <person name="Holland P.W.H."/>
            <person name="King N."/>
            <person name="Lang F.B.F."/>
            <person name="Roger A.J."/>
            <person name="Ruiz-Trillo I."/>
            <person name="Young S.K."/>
            <person name="Zeng Q."/>
            <person name="Gargeya S."/>
            <person name="Alvarado L."/>
            <person name="Berlin A."/>
            <person name="Chapman S.B."/>
            <person name="Chen Z."/>
            <person name="Freedman E."/>
            <person name="Gellesch M."/>
            <person name="Goldberg J."/>
            <person name="Griggs A."/>
            <person name="Gujja S."/>
            <person name="Heilman E."/>
            <person name="Heiman D."/>
            <person name="Howarth C."/>
            <person name="Mehta T."/>
            <person name="Neiman D."/>
            <person name="Pearson M."/>
            <person name="Roberts A."/>
            <person name="Saif S."/>
            <person name="Shea T."/>
            <person name="Shenoy N."/>
            <person name="Sisk P."/>
            <person name="Stolte C."/>
            <person name="Sykes S."/>
            <person name="White J."/>
            <person name="Yandava C."/>
            <person name="Haas B."/>
            <person name="Nusbaum C."/>
            <person name="Birren B."/>
        </authorList>
    </citation>
    <scope>NUCLEOTIDE SEQUENCE</scope>
    <source>
        <strain evidence="7">ATCC 30864</strain>
    </source>
</reference>
<feature type="compositionally biased region" description="Low complexity" evidence="4">
    <location>
        <begin position="254"/>
        <end position="278"/>
    </location>
</feature>
<evidence type="ECO:0000256" key="4">
    <source>
        <dbReference type="SAM" id="MobiDB-lite"/>
    </source>
</evidence>
<dbReference type="PhylomeDB" id="A0A0D2U8J9"/>
<dbReference type="Pfam" id="PF13855">
    <property type="entry name" value="LRR_8"/>
    <property type="match status" value="1"/>
</dbReference>
<evidence type="ECO:0000256" key="1">
    <source>
        <dbReference type="ARBA" id="ARBA00022614"/>
    </source>
</evidence>
<organism evidence="6 7">
    <name type="scientific">Capsaspora owczarzaki (strain ATCC 30864)</name>
    <dbReference type="NCBI Taxonomy" id="595528"/>
    <lineage>
        <taxon>Eukaryota</taxon>
        <taxon>Filasterea</taxon>
        <taxon>Capsaspora</taxon>
    </lineage>
</organism>
<feature type="compositionally biased region" description="Polar residues" evidence="4">
    <location>
        <begin position="313"/>
        <end position="329"/>
    </location>
</feature>
<dbReference type="eggNOG" id="KOG0619">
    <property type="taxonomic scope" value="Eukaryota"/>
</dbReference>
<feature type="domain" description="PIF1/LRR1 pleckstrin homology" evidence="5">
    <location>
        <begin position="158"/>
        <end position="228"/>
    </location>
</feature>
<dbReference type="InterPro" id="IPR003591">
    <property type="entry name" value="Leu-rich_rpt_typical-subtyp"/>
</dbReference>
<keyword evidence="3" id="KW-0539">Nucleus</keyword>
<gene>
    <name evidence="6" type="ORF">CAOG_002547</name>
</gene>
<feature type="compositionally biased region" description="Basic and acidic residues" evidence="4">
    <location>
        <begin position="617"/>
        <end position="633"/>
    </location>
</feature>
<keyword evidence="2" id="KW-0677">Repeat</keyword>
<feature type="compositionally biased region" description="Polar residues" evidence="4">
    <location>
        <begin position="373"/>
        <end position="388"/>
    </location>
</feature>